<protein>
    <submittedName>
        <fullName evidence="8">ABC transporter substrate-binding protein</fullName>
    </submittedName>
</protein>
<keyword evidence="3" id="KW-0813">Transport</keyword>
<keyword evidence="4" id="KW-0410">Iron transport</keyword>
<proteinExistence type="inferred from homology"/>
<keyword evidence="4" id="KW-0408">Iron</keyword>
<keyword evidence="10" id="KW-1185">Reference proteome</keyword>
<evidence type="ECO:0000256" key="5">
    <source>
        <dbReference type="ARBA" id="ARBA00022729"/>
    </source>
</evidence>
<feature type="signal peptide" evidence="6">
    <location>
        <begin position="1"/>
        <end position="23"/>
    </location>
</feature>
<evidence type="ECO:0000313" key="10">
    <source>
        <dbReference type="Proteomes" id="UP000675747"/>
    </source>
</evidence>
<dbReference type="PANTHER" id="PTHR30532">
    <property type="entry name" value="IRON III DICITRATE-BINDING PERIPLASMIC PROTEIN"/>
    <property type="match status" value="1"/>
</dbReference>
<name>A0A8J8AXJ8_9GAMM</name>
<dbReference type="AlphaFoldDB" id="A0A8J8AXJ8"/>
<dbReference type="Proteomes" id="UP000675747">
    <property type="component" value="Unassembled WGS sequence"/>
</dbReference>
<gene>
    <name evidence="9" type="ORF">KB893_016795</name>
    <name evidence="8" type="ORF">KB893_04380</name>
</gene>
<organism evidence="8">
    <name type="scientific">Coralloluteibacterium stylophorae</name>
    <dbReference type="NCBI Taxonomy" id="1776034"/>
    <lineage>
        <taxon>Bacteria</taxon>
        <taxon>Pseudomonadati</taxon>
        <taxon>Pseudomonadota</taxon>
        <taxon>Gammaproteobacteria</taxon>
        <taxon>Lysobacterales</taxon>
        <taxon>Lysobacteraceae</taxon>
        <taxon>Coralloluteibacterium</taxon>
    </lineage>
</organism>
<evidence type="ECO:0000259" key="7">
    <source>
        <dbReference type="PROSITE" id="PS50983"/>
    </source>
</evidence>
<evidence type="ECO:0000313" key="9">
    <source>
        <dbReference type="EMBL" id="MBS7458802.1"/>
    </source>
</evidence>
<dbReference type="PROSITE" id="PS50983">
    <property type="entry name" value="FE_B12_PBP"/>
    <property type="match status" value="1"/>
</dbReference>
<dbReference type="EMBL" id="JAGQFT020000014">
    <property type="protein sequence ID" value="MBS7458802.1"/>
    <property type="molecule type" value="Genomic_DNA"/>
</dbReference>
<dbReference type="Pfam" id="PF01497">
    <property type="entry name" value="Peripla_BP_2"/>
    <property type="match status" value="1"/>
</dbReference>
<evidence type="ECO:0000313" key="8">
    <source>
        <dbReference type="EMBL" id="MBR0561759.1"/>
    </source>
</evidence>
<dbReference type="RefSeq" id="WP_211925723.1">
    <property type="nucleotide sequence ID" value="NZ_JAGQFT020000014.1"/>
</dbReference>
<dbReference type="EMBL" id="JAGQFT010000020">
    <property type="protein sequence ID" value="MBR0561759.1"/>
    <property type="molecule type" value="Genomic_DNA"/>
</dbReference>
<dbReference type="GO" id="GO:0030288">
    <property type="term" value="C:outer membrane-bounded periplasmic space"/>
    <property type="evidence" value="ECO:0007669"/>
    <property type="project" value="TreeGrafter"/>
</dbReference>
<dbReference type="GO" id="GO:1901678">
    <property type="term" value="P:iron coordination entity transport"/>
    <property type="evidence" value="ECO:0007669"/>
    <property type="project" value="UniProtKB-ARBA"/>
</dbReference>
<dbReference type="InterPro" id="IPR051313">
    <property type="entry name" value="Bact_iron-sidero_bind"/>
</dbReference>
<evidence type="ECO:0000256" key="2">
    <source>
        <dbReference type="ARBA" id="ARBA00008814"/>
    </source>
</evidence>
<keyword evidence="5 6" id="KW-0732">Signal</keyword>
<comment type="similarity">
    <text evidence="2">Belongs to the bacterial solute-binding protein 8 family.</text>
</comment>
<evidence type="ECO:0000256" key="3">
    <source>
        <dbReference type="ARBA" id="ARBA00022448"/>
    </source>
</evidence>
<accession>A0A8J8AXJ8</accession>
<dbReference type="PANTHER" id="PTHR30532:SF28">
    <property type="entry name" value="PETROBACTIN-BINDING PROTEIN YCLQ"/>
    <property type="match status" value="1"/>
</dbReference>
<reference evidence="8" key="2">
    <citation type="submission" date="2021-04" db="EMBL/GenBank/DDBJ databases">
        <authorList>
            <person name="Karlyshev A.V."/>
        </authorList>
    </citation>
    <scope>NUCLEOTIDE SEQUENCE</scope>
    <source>
        <strain evidence="8">LMG 29479</strain>
    </source>
</reference>
<keyword evidence="4" id="KW-0406">Ion transport</keyword>
<dbReference type="InterPro" id="IPR002491">
    <property type="entry name" value="ABC_transptr_periplasmic_BD"/>
</dbReference>
<evidence type="ECO:0000256" key="4">
    <source>
        <dbReference type="ARBA" id="ARBA00022496"/>
    </source>
</evidence>
<evidence type="ECO:0000256" key="6">
    <source>
        <dbReference type="SAM" id="SignalP"/>
    </source>
</evidence>
<dbReference type="SUPFAM" id="SSF53807">
    <property type="entry name" value="Helical backbone' metal receptor"/>
    <property type="match status" value="1"/>
</dbReference>
<reference evidence="9 10" key="1">
    <citation type="journal article" date="2021" name="Microbiol. Resour. Announc.">
        <title>Draft Genome Sequence of Coralloluteibacterium stylophorae LMG 29479T.</title>
        <authorList>
            <person name="Karlyshev A.V."/>
            <person name="Kudryashova E.B."/>
            <person name="Ariskina E.V."/>
            <person name="Conroy A.P."/>
            <person name="Abidueva E.Y."/>
        </authorList>
    </citation>
    <scope>NUCLEOTIDE SEQUENCE [LARGE SCALE GENOMIC DNA]</scope>
    <source>
        <strain evidence="9 10">LMG 29479</strain>
    </source>
</reference>
<sequence>MPRLQRALLPALVLALAATAASAEPVRIEHAQGEAVLPAPARRVAVYDLAALDILQALGAPVAAVPDVRIPAHLAPGAGVDVVRAGTLFEPDLDALAAAEADLVILGGRSRRAYADVQALAPTIDLSAGTRNYLAATYASIDALGRATGRSKAAEAEAMALRARLAELHARTADAGTGLVLFAVGDRAIAHAPGERFGIVHEVLGVPSVLPTTTAAASEGVRPEAGSPEARAQAADRAAALEAALAADPDWLFVIDRDAATGDPERPASERLADHPAVSASRAWRSGRVLHLDAPAWYLATGGIGTLTRTADAFTAALDAAE</sequence>
<evidence type="ECO:0000256" key="1">
    <source>
        <dbReference type="ARBA" id="ARBA00004196"/>
    </source>
</evidence>
<comment type="subcellular location">
    <subcellularLocation>
        <location evidence="1">Cell envelope</location>
    </subcellularLocation>
</comment>
<feature type="chain" id="PRO_5042774376" evidence="6">
    <location>
        <begin position="24"/>
        <end position="322"/>
    </location>
</feature>
<feature type="domain" description="Fe/B12 periplasmic-binding" evidence="7">
    <location>
        <begin position="43"/>
        <end position="322"/>
    </location>
</feature>
<dbReference type="Gene3D" id="3.40.50.1980">
    <property type="entry name" value="Nitrogenase molybdenum iron protein domain"/>
    <property type="match status" value="2"/>
</dbReference>
<comment type="caution">
    <text evidence="8">The sequence shown here is derived from an EMBL/GenBank/DDBJ whole genome shotgun (WGS) entry which is preliminary data.</text>
</comment>